<dbReference type="EMBL" id="LAZR01066750">
    <property type="protein sequence ID" value="KKK52961.1"/>
    <property type="molecule type" value="Genomic_DNA"/>
</dbReference>
<evidence type="ECO:0000313" key="1">
    <source>
        <dbReference type="EMBL" id="KKK52961.1"/>
    </source>
</evidence>
<reference evidence="1" key="1">
    <citation type="journal article" date="2015" name="Nature">
        <title>Complex archaea that bridge the gap between prokaryotes and eukaryotes.</title>
        <authorList>
            <person name="Spang A."/>
            <person name="Saw J.H."/>
            <person name="Jorgensen S.L."/>
            <person name="Zaremba-Niedzwiedzka K."/>
            <person name="Martijn J."/>
            <person name="Lind A.E."/>
            <person name="van Eijk R."/>
            <person name="Schleper C."/>
            <person name="Guy L."/>
            <person name="Ettema T.J."/>
        </authorList>
    </citation>
    <scope>NUCLEOTIDE SEQUENCE</scope>
</reference>
<accession>A0A0F8YY89</accession>
<organism evidence="1">
    <name type="scientific">marine sediment metagenome</name>
    <dbReference type="NCBI Taxonomy" id="412755"/>
    <lineage>
        <taxon>unclassified sequences</taxon>
        <taxon>metagenomes</taxon>
        <taxon>ecological metagenomes</taxon>
    </lineage>
</organism>
<dbReference type="AlphaFoldDB" id="A0A0F8YY89"/>
<protein>
    <submittedName>
        <fullName evidence="1">Uncharacterized protein</fullName>
    </submittedName>
</protein>
<gene>
    <name evidence="1" type="ORF">LCGC14_3099600</name>
</gene>
<name>A0A0F8YY89_9ZZZZ</name>
<sequence length="106" mass="11711">MKAGIKVIDDKGEDKLYTSNEIAILNVEVVSIESKTGLAHSIGLRIEVVQNAQIRNLRNSTVASTWSIWNVGIIGKNKTDAVRDGVKDFVDKFINAYFSSNKSSRI</sequence>
<comment type="caution">
    <text evidence="1">The sequence shown here is derived from an EMBL/GenBank/DDBJ whole genome shotgun (WGS) entry which is preliminary data.</text>
</comment>
<proteinExistence type="predicted"/>